<dbReference type="SUPFAM" id="SSF54975">
    <property type="entry name" value="Acylphosphatase/BLUF domain-like"/>
    <property type="match status" value="1"/>
</dbReference>
<name>A0A7J7IM32_9RHOD</name>
<proteinExistence type="inferred from homology"/>
<dbReference type="EC" id="3.6.1.7" evidence="6"/>
<keyword evidence="3" id="KW-0805">Transcription regulation</keyword>
<dbReference type="PROSITE" id="PS00151">
    <property type="entry name" value="ACYLPHOSPHATASE_2"/>
    <property type="match status" value="1"/>
</dbReference>
<dbReference type="GO" id="GO:0051123">
    <property type="term" value="P:RNA polymerase II preinitiation complex assembly"/>
    <property type="evidence" value="ECO:0007669"/>
    <property type="project" value="TreeGrafter"/>
</dbReference>
<dbReference type="InterPro" id="IPR017968">
    <property type="entry name" value="Acylphosphatase_CS"/>
</dbReference>
<dbReference type="GO" id="GO:0003713">
    <property type="term" value="F:transcription coactivator activity"/>
    <property type="evidence" value="ECO:0007669"/>
    <property type="project" value="TreeGrafter"/>
</dbReference>
<feature type="active site" evidence="6">
    <location>
        <position position="304"/>
    </location>
</feature>
<dbReference type="PANTHER" id="PTHR48068">
    <property type="entry name" value="TAF9 RNA POLYMERASE II, TATA BOX-BINDING PROTEIN (TBP)-ASSOCIATED FACTOR"/>
    <property type="match status" value="1"/>
</dbReference>
<keyword evidence="11" id="KW-1185">Reference proteome</keyword>
<comment type="similarity">
    <text evidence="2">Belongs to the TAF9 family.</text>
</comment>
<organism evidence="10 11">
    <name type="scientific">Cyanidiococcus yangmingshanensis</name>
    <dbReference type="NCBI Taxonomy" id="2690220"/>
    <lineage>
        <taxon>Eukaryota</taxon>
        <taxon>Rhodophyta</taxon>
        <taxon>Bangiophyceae</taxon>
        <taxon>Cyanidiales</taxon>
        <taxon>Cyanidiaceae</taxon>
        <taxon>Cyanidiococcus</taxon>
    </lineage>
</organism>
<accession>A0A7J7IM32</accession>
<dbReference type="PROSITE" id="PS51160">
    <property type="entry name" value="ACYLPHOSPHATASE_3"/>
    <property type="match status" value="1"/>
</dbReference>
<dbReference type="GO" id="GO:0000124">
    <property type="term" value="C:SAGA complex"/>
    <property type="evidence" value="ECO:0007669"/>
    <property type="project" value="TreeGrafter"/>
</dbReference>
<feature type="region of interest" description="Disordered" evidence="8">
    <location>
        <begin position="59"/>
        <end position="80"/>
    </location>
</feature>
<dbReference type="CDD" id="cd07979">
    <property type="entry name" value="HFD_TAF9"/>
    <property type="match status" value="1"/>
</dbReference>
<evidence type="ECO:0000256" key="3">
    <source>
        <dbReference type="ARBA" id="ARBA00023015"/>
    </source>
</evidence>
<dbReference type="GO" id="GO:0003998">
    <property type="term" value="F:acylphosphatase activity"/>
    <property type="evidence" value="ECO:0007669"/>
    <property type="project" value="UniProtKB-EC"/>
</dbReference>
<dbReference type="Gene3D" id="1.10.20.10">
    <property type="entry name" value="Histone, subunit A"/>
    <property type="match status" value="1"/>
</dbReference>
<evidence type="ECO:0000259" key="9">
    <source>
        <dbReference type="PROSITE" id="PS51160"/>
    </source>
</evidence>
<keyword evidence="4" id="KW-0804">Transcription</keyword>
<dbReference type="GO" id="GO:0016251">
    <property type="term" value="F:RNA polymerase II general transcription initiation factor activity"/>
    <property type="evidence" value="ECO:0007669"/>
    <property type="project" value="TreeGrafter"/>
</dbReference>
<dbReference type="Gene3D" id="3.30.70.100">
    <property type="match status" value="1"/>
</dbReference>
<comment type="similarity">
    <text evidence="7">Belongs to the acylphosphatase family.</text>
</comment>
<comment type="caution">
    <text evidence="10">The sequence shown here is derived from an EMBL/GenBank/DDBJ whole genome shotgun (WGS) entry which is preliminary data.</text>
</comment>
<gene>
    <name evidence="10" type="primary">TAF9B</name>
    <name evidence="10" type="ORF">F1559_003178</name>
</gene>
<evidence type="ECO:0000256" key="4">
    <source>
        <dbReference type="ARBA" id="ARBA00023163"/>
    </source>
</evidence>
<evidence type="ECO:0000256" key="2">
    <source>
        <dbReference type="ARBA" id="ARBA00007646"/>
    </source>
</evidence>
<dbReference type="SUPFAM" id="SSF47113">
    <property type="entry name" value="Histone-fold"/>
    <property type="match status" value="1"/>
</dbReference>
<evidence type="ECO:0000256" key="8">
    <source>
        <dbReference type="SAM" id="MobiDB-lite"/>
    </source>
</evidence>
<feature type="region of interest" description="Disordered" evidence="8">
    <location>
        <begin position="225"/>
        <end position="263"/>
    </location>
</feature>
<dbReference type="PANTHER" id="PTHR48068:SF4">
    <property type="entry name" value="TATA-BOX BINDING PROTEIN ASSOCIATED FACTOR 9"/>
    <property type="match status" value="1"/>
</dbReference>
<evidence type="ECO:0000256" key="7">
    <source>
        <dbReference type="RuleBase" id="RU004168"/>
    </source>
</evidence>
<evidence type="ECO:0000313" key="10">
    <source>
        <dbReference type="EMBL" id="KAF6004175.1"/>
    </source>
</evidence>
<dbReference type="EMBL" id="VWRR01000004">
    <property type="protein sequence ID" value="KAF6004175.1"/>
    <property type="molecule type" value="Genomic_DNA"/>
</dbReference>
<protein>
    <recommendedName>
        <fullName evidence="6">acylphosphatase</fullName>
        <ecNumber evidence="6">3.6.1.7</ecNumber>
    </recommendedName>
</protein>
<comment type="catalytic activity">
    <reaction evidence="6">
        <text>an acyl phosphate + H2O = a carboxylate + phosphate + H(+)</text>
        <dbReference type="Rhea" id="RHEA:14965"/>
        <dbReference type="ChEBI" id="CHEBI:15377"/>
        <dbReference type="ChEBI" id="CHEBI:15378"/>
        <dbReference type="ChEBI" id="CHEBI:29067"/>
        <dbReference type="ChEBI" id="CHEBI:43474"/>
        <dbReference type="ChEBI" id="CHEBI:59918"/>
        <dbReference type="EC" id="3.6.1.7"/>
    </reaction>
</comment>
<dbReference type="GO" id="GO:0046982">
    <property type="term" value="F:protein heterodimerization activity"/>
    <property type="evidence" value="ECO:0007669"/>
    <property type="project" value="InterPro"/>
</dbReference>
<dbReference type="InterPro" id="IPR003162">
    <property type="entry name" value="TFIID-31"/>
</dbReference>
<keyword evidence="10" id="KW-0396">Initiation factor</keyword>
<evidence type="ECO:0000313" key="11">
    <source>
        <dbReference type="Proteomes" id="UP000530660"/>
    </source>
</evidence>
<dbReference type="Proteomes" id="UP000530660">
    <property type="component" value="Unassembled WGS sequence"/>
</dbReference>
<dbReference type="InterPro" id="IPR036046">
    <property type="entry name" value="Acylphosphatase-like_dom_sf"/>
</dbReference>
<dbReference type="InterPro" id="IPR051431">
    <property type="entry name" value="TFIID_subunit_9"/>
</dbReference>
<evidence type="ECO:0000256" key="5">
    <source>
        <dbReference type="ARBA" id="ARBA00023242"/>
    </source>
</evidence>
<feature type="compositionally biased region" description="Low complexity" evidence="8">
    <location>
        <begin position="63"/>
        <end position="80"/>
    </location>
</feature>
<feature type="active site" evidence="6">
    <location>
        <position position="286"/>
    </location>
</feature>
<dbReference type="GO" id="GO:0003743">
    <property type="term" value="F:translation initiation factor activity"/>
    <property type="evidence" value="ECO:0007669"/>
    <property type="project" value="UniProtKB-KW"/>
</dbReference>
<reference evidence="10 11" key="1">
    <citation type="journal article" date="2020" name="J. Phycol.">
        <title>Comparative genome analysis reveals Cyanidiococcus gen. nov., a new extremophilic red algal genus sister to Cyanidioschyzon (Cyanidioschyzonaceae, Rhodophyta).</title>
        <authorList>
            <person name="Liu S.-L."/>
            <person name="Chiang Y.-R."/>
            <person name="Yoon H.S."/>
            <person name="Fu H.-Y."/>
        </authorList>
    </citation>
    <scope>NUCLEOTIDE SEQUENCE [LARGE SCALE GENOMIC DNA]</scope>
    <source>
        <strain evidence="10 11">THAL066</strain>
    </source>
</reference>
<feature type="domain" description="Acylphosphatase-like" evidence="9">
    <location>
        <begin position="271"/>
        <end position="364"/>
    </location>
</feature>
<dbReference type="AlphaFoldDB" id="A0A7J7IM32"/>
<keyword evidence="6" id="KW-0378">Hydrolase</keyword>
<dbReference type="InterPro" id="IPR001792">
    <property type="entry name" value="Acylphosphatase-like_dom"/>
</dbReference>
<evidence type="ECO:0000256" key="6">
    <source>
        <dbReference type="PROSITE-ProRule" id="PRU00520"/>
    </source>
</evidence>
<feature type="compositionally biased region" description="Low complexity" evidence="8">
    <location>
        <begin position="237"/>
        <end position="263"/>
    </location>
</feature>
<dbReference type="InterPro" id="IPR009072">
    <property type="entry name" value="Histone-fold"/>
</dbReference>
<dbReference type="GO" id="GO:0005669">
    <property type="term" value="C:transcription factor TFIID complex"/>
    <property type="evidence" value="ECO:0007669"/>
    <property type="project" value="TreeGrafter"/>
</dbReference>
<dbReference type="Pfam" id="PF00708">
    <property type="entry name" value="Acylphosphatase"/>
    <property type="match status" value="1"/>
</dbReference>
<keyword evidence="5" id="KW-0539">Nucleus</keyword>
<dbReference type="OrthoDB" id="341924at2759"/>
<sequence length="364" mass="40048">MSKFDAAAAPLDARTLASILSSMGIEDYEDRVIHQLLELLYRYMAEALADARDVAEHARRSQTRAGRTGAASTGSAAAAGDAPDIDVNDVKLAIELKLQREFVQPPPREVQMLHARELNAIPLPVFRGDRDTVELPPEELQLTAPVFRVVARRRKRTLEDKLPAIATDGAAYSTALAVSDVVQQRAVDRDAGEPVAVEASNVMETVPTENGNGQHERKEEALEFADEDHQADDADTDPTAALSSDTHTASETTAAAETIEPESTGRPAYVHCRARIHGYVQGVFYRASTRDRAEELGVAGWVRNCADGSVELEAYGTDKQVEELLTWCRRGPELARVERVEVEWLPPPQSAADWAHWKPFRVIH</sequence>
<dbReference type="Pfam" id="PF02291">
    <property type="entry name" value="TFIID-31kDa"/>
    <property type="match status" value="1"/>
</dbReference>
<evidence type="ECO:0000256" key="1">
    <source>
        <dbReference type="ARBA" id="ARBA00004123"/>
    </source>
</evidence>
<keyword evidence="10" id="KW-0648">Protein biosynthesis</keyword>
<comment type="subcellular location">
    <subcellularLocation>
        <location evidence="1">Nucleus</location>
    </subcellularLocation>
</comment>